<reference evidence="2 3" key="1">
    <citation type="journal article" date="2011" name="J. Bacteriol.">
        <title>Genome sequence of Haloplasma contractile, an unusual contractile bacterium from a deep-sea anoxic brine lake.</title>
        <authorList>
            <person name="Antunes A."/>
            <person name="Alam I."/>
            <person name="El Dorry H."/>
            <person name="Siam R."/>
            <person name="Robertson A."/>
            <person name="Bajic V.B."/>
            <person name="Stingl U."/>
        </authorList>
    </citation>
    <scope>NUCLEOTIDE SEQUENCE [LARGE SCALE GENOMIC DNA]</scope>
    <source>
        <strain evidence="2 3">SSD-17B</strain>
    </source>
</reference>
<evidence type="ECO:0000256" key="1">
    <source>
        <dbReference type="SAM" id="Phobius"/>
    </source>
</evidence>
<keyword evidence="3" id="KW-1185">Reference proteome</keyword>
<name>F7PZL7_9MOLU</name>
<keyword evidence="1" id="KW-0472">Membrane</keyword>
<keyword evidence="1" id="KW-0812">Transmembrane</keyword>
<accession>F7PZL7</accession>
<evidence type="ECO:0000313" key="2">
    <source>
        <dbReference type="EMBL" id="ERJ13299.1"/>
    </source>
</evidence>
<dbReference type="RefSeq" id="WP_008825989.1">
    <property type="nucleotide sequence ID" value="NZ_AFNU02000002.1"/>
</dbReference>
<comment type="caution">
    <text evidence="2">The sequence shown here is derived from an EMBL/GenBank/DDBJ whole genome shotgun (WGS) entry which is preliminary data.</text>
</comment>
<keyword evidence="1" id="KW-1133">Transmembrane helix</keyword>
<dbReference type="AlphaFoldDB" id="F7PZL7"/>
<gene>
    <name evidence="2" type="ORF">HLPCO_000928</name>
</gene>
<dbReference type="EMBL" id="AFNU02000002">
    <property type="protein sequence ID" value="ERJ13299.1"/>
    <property type="molecule type" value="Genomic_DNA"/>
</dbReference>
<protein>
    <submittedName>
        <fullName evidence="2">Uncharacterized protein</fullName>
    </submittedName>
</protein>
<dbReference type="OrthoDB" id="9992991at2"/>
<feature type="transmembrane region" description="Helical" evidence="1">
    <location>
        <begin position="12"/>
        <end position="35"/>
    </location>
</feature>
<dbReference type="Proteomes" id="UP000005707">
    <property type="component" value="Unassembled WGS sequence"/>
</dbReference>
<organism evidence="2 3">
    <name type="scientific">Haloplasma contractile SSD-17B</name>
    <dbReference type="NCBI Taxonomy" id="1033810"/>
    <lineage>
        <taxon>Bacteria</taxon>
        <taxon>Bacillati</taxon>
        <taxon>Mycoplasmatota</taxon>
        <taxon>Mollicutes</taxon>
        <taxon>Haloplasmatales</taxon>
        <taxon>Haloplasmataceae</taxon>
        <taxon>Haloplasma</taxon>
    </lineage>
</organism>
<proteinExistence type="predicted"/>
<reference evidence="2 3" key="2">
    <citation type="journal article" date="2013" name="PLoS ONE">
        <title>INDIGO - INtegrated Data Warehouse of MIcrobial GenOmes with Examples from the Red Sea Extremophiles.</title>
        <authorList>
            <person name="Alam I."/>
            <person name="Antunes A."/>
            <person name="Kamau A.A."/>
            <person name="Ba Alawi W."/>
            <person name="Kalkatawi M."/>
            <person name="Stingl U."/>
            <person name="Bajic V.B."/>
        </authorList>
    </citation>
    <scope>NUCLEOTIDE SEQUENCE [LARGE SCALE GENOMIC DNA]</scope>
    <source>
        <strain evidence="2 3">SSD-17B</strain>
    </source>
</reference>
<feature type="transmembrane region" description="Helical" evidence="1">
    <location>
        <begin position="41"/>
        <end position="61"/>
    </location>
</feature>
<sequence length="158" mass="19212">MKIYRLKQKHKSFKIIEFIFVGIIIPILLNLILIITTESEFKYNSINNIFHIFFLVIAIFISKRYNHQIEINHQEIKMCSDFGTVKIMWDDIKKLKYEWWLNKRIILSDANGTKLYFQNNIVNYRSLYLEIYKQIRSHSKESIVDHSFVDYIDTIYNY</sequence>
<evidence type="ECO:0000313" key="3">
    <source>
        <dbReference type="Proteomes" id="UP000005707"/>
    </source>
</evidence>
<dbReference type="InParanoid" id="F7PZL7"/>